<name>A0A1I3JF82_9BACL</name>
<accession>A0A1I3JF82</accession>
<evidence type="ECO:0000313" key="1">
    <source>
        <dbReference type="EMBL" id="SFI58854.1"/>
    </source>
</evidence>
<dbReference type="OrthoDB" id="2967153at2"/>
<gene>
    <name evidence="1" type="ORF">SAMN05421852_10150</name>
</gene>
<sequence>MNYTVFVEYQIKESSWEEFLAHIPLIKQSLRQQGPILDHTFLESVEQPYLVVEIIVVNDKRYVQQLKQLRTASDQGILCELDRYIQGGREKIRIWTFSHLAQDEGGQRGKWLPENQKP</sequence>
<dbReference type="AlphaFoldDB" id="A0A1I3JF82"/>
<evidence type="ECO:0000313" key="2">
    <source>
        <dbReference type="Proteomes" id="UP000199545"/>
    </source>
</evidence>
<dbReference type="STRING" id="46223.SAMN05421852_10150"/>
<proteinExistence type="predicted"/>
<dbReference type="EMBL" id="FORR01000001">
    <property type="protein sequence ID" value="SFI58854.1"/>
    <property type="molecule type" value="Genomic_DNA"/>
</dbReference>
<keyword evidence="2" id="KW-1185">Reference proteome</keyword>
<dbReference type="Proteomes" id="UP000199545">
    <property type="component" value="Unassembled WGS sequence"/>
</dbReference>
<reference evidence="1 2" key="1">
    <citation type="submission" date="2016-10" db="EMBL/GenBank/DDBJ databases">
        <authorList>
            <person name="de Groot N.N."/>
        </authorList>
    </citation>
    <scope>NUCLEOTIDE SEQUENCE [LARGE SCALE GENOMIC DNA]</scope>
    <source>
        <strain evidence="1 2">DSM 44778</strain>
    </source>
</reference>
<protein>
    <submittedName>
        <fullName evidence="1">Uncharacterized protein</fullName>
    </submittedName>
</protein>
<organism evidence="1 2">
    <name type="scientific">Thermoflavimicrobium dichotomicum</name>
    <dbReference type="NCBI Taxonomy" id="46223"/>
    <lineage>
        <taxon>Bacteria</taxon>
        <taxon>Bacillati</taxon>
        <taxon>Bacillota</taxon>
        <taxon>Bacilli</taxon>
        <taxon>Bacillales</taxon>
        <taxon>Thermoactinomycetaceae</taxon>
        <taxon>Thermoflavimicrobium</taxon>
    </lineage>
</organism>
<dbReference type="RefSeq" id="WP_093226971.1">
    <property type="nucleotide sequence ID" value="NZ_FORR01000001.1"/>
</dbReference>